<evidence type="ECO:0000313" key="6">
    <source>
        <dbReference type="EMBL" id="SDY66028.1"/>
    </source>
</evidence>
<evidence type="ECO:0000256" key="3">
    <source>
        <dbReference type="SAM" id="MobiDB-lite"/>
    </source>
</evidence>
<dbReference type="InterPro" id="IPR017853">
    <property type="entry name" value="GH"/>
</dbReference>
<keyword evidence="7" id="KW-1185">Reference proteome</keyword>
<organism evidence="6 7">
    <name type="scientific">Herbiconiux ginsengi</name>
    <dbReference type="NCBI Taxonomy" id="381665"/>
    <lineage>
        <taxon>Bacteria</taxon>
        <taxon>Bacillati</taxon>
        <taxon>Actinomycetota</taxon>
        <taxon>Actinomycetes</taxon>
        <taxon>Micrococcales</taxon>
        <taxon>Microbacteriaceae</taxon>
        <taxon>Herbiconiux</taxon>
    </lineage>
</organism>
<evidence type="ECO:0000259" key="5">
    <source>
        <dbReference type="Pfam" id="PF18120"/>
    </source>
</evidence>
<feature type="compositionally biased region" description="Polar residues" evidence="3">
    <location>
        <begin position="1"/>
        <end position="10"/>
    </location>
</feature>
<evidence type="ECO:0000259" key="4">
    <source>
        <dbReference type="Pfam" id="PF02449"/>
    </source>
</evidence>
<dbReference type="InterPro" id="IPR040719">
    <property type="entry name" value="DUF5597"/>
</dbReference>
<keyword evidence="2" id="KW-0326">Glycosidase</keyword>
<evidence type="ECO:0000256" key="1">
    <source>
        <dbReference type="ARBA" id="ARBA00022801"/>
    </source>
</evidence>
<accession>A0A1H3LPX1</accession>
<dbReference type="SUPFAM" id="SSF51445">
    <property type="entry name" value="(Trans)glycosidases"/>
    <property type="match status" value="1"/>
</dbReference>
<dbReference type="OrthoDB" id="9800974at2"/>
<evidence type="ECO:0000313" key="7">
    <source>
        <dbReference type="Proteomes" id="UP000198891"/>
    </source>
</evidence>
<dbReference type="GO" id="GO:0009341">
    <property type="term" value="C:beta-galactosidase complex"/>
    <property type="evidence" value="ECO:0007669"/>
    <property type="project" value="InterPro"/>
</dbReference>
<proteinExistence type="predicted"/>
<dbReference type="STRING" id="381665.SAMN05216554_1063"/>
<evidence type="ECO:0000256" key="2">
    <source>
        <dbReference type="ARBA" id="ARBA00023295"/>
    </source>
</evidence>
<name>A0A1H3LPX1_9MICO</name>
<dbReference type="GO" id="GO:0005975">
    <property type="term" value="P:carbohydrate metabolic process"/>
    <property type="evidence" value="ECO:0007669"/>
    <property type="project" value="InterPro"/>
</dbReference>
<dbReference type="AlphaFoldDB" id="A0A1H3LPX1"/>
<dbReference type="Proteomes" id="UP000198891">
    <property type="component" value="Unassembled WGS sequence"/>
</dbReference>
<dbReference type="Gene3D" id="2.60.220.20">
    <property type="entry name" value="putative beta-Galactosidase from caulobacter crescentus"/>
    <property type="match status" value="1"/>
</dbReference>
<reference evidence="6 7" key="1">
    <citation type="submission" date="2016-10" db="EMBL/GenBank/DDBJ databases">
        <authorList>
            <person name="de Groot N.N."/>
        </authorList>
    </citation>
    <scope>NUCLEOTIDE SEQUENCE [LARGE SCALE GENOMIC DNA]</scope>
    <source>
        <strain evidence="6 7">CGMCC 4.3491</strain>
    </source>
</reference>
<dbReference type="EMBL" id="FNPZ01000001">
    <property type="protein sequence ID" value="SDY66028.1"/>
    <property type="molecule type" value="Genomic_DNA"/>
</dbReference>
<dbReference type="GO" id="GO:0004565">
    <property type="term" value="F:beta-galactosidase activity"/>
    <property type="evidence" value="ECO:0007669"/>
    <property type="project" value="InterPro"/>
</dbReference>
<feature type="region of interest" description="Disordered" evidence="3">
    <location>
        <begin position="1"/>
        <end position="24"/>
    </location>
</feature>
<protein>
    <submittedName>
        <fullName evidence="6">Beta-galactosidase</fullName>
    </submittedName>
</protein>
<dbReference type="InterPro" id="IPR013529">
    <property type="entry name" value="Glyco_hydro_42_N"/>
</dbReference>
<dbReference type="RefSeq" id="WP_139256622.1">
    <property type="nucleotide sequence ID" value="NZ_FNPZ01000001.1"/>
</dbReference>
<feature type="domain" description="Glycoside hydrolase family 42 N-terminal" evidence="4">
    <location>
        <begin position="65"/>
        <end position="113"/>
    </location>
</feature>
<sequence>MTSTDTTSAGQDAATDTGDSSTLPRIVRTAHGSHLVVDGSPFLSLGGELHNSSPSSPVYMADIWKRVGELGVRSLIGAASWQLLEPEEGVFDFTAVDDQVQQARVHGIKLVLIWFGSYKNAESSYAPSWVRRDEKRFPRAERDPERLLAGRFSLDGPVLSVFGDELVEADSRAFSVLMRHLREIDPDHTVIAVQVQNEVGLLGDSRDRSSLADAVWAAPVPAQLVQGLASRGDDLQPWIQGLWRRNGSRTSGTWNEVFGSDREAEEVFMSWGFSRFVDRVARAGVAEHPLPVYTNAWLGPQPNADIPGRYPSGGPVSRMIDIWQIGAPTLDFLAPDIYIEDFAGTLASYAVAGNALFVPEARPDPGLAFVAIGAYGAFGFHPFGIEDVLDREDLFDAFSVIGALSPEITAAQATGSIHGFKLATGEQAQIELGGFTVTISGPLDTRGMFGTGTGEQAAQLIGYGLIIHSTGDEFLVVAQGASIGFTRTDGVVELDTVTELEHRAGEWVARRTLNGDERYFMFPNTALRTVRIELLRR</sequence>
<dbReference type="Gene3D" id="3.20.20.80">
    <property type="entry name" value="Glycosidases"/>
    <property type="match status" value="1"/>
</dbReference>
<dbReference type="Pfam" id="PF02449">
    <property type="entry name" value="Glyco_hydro_42"/>
    <property type="match status" value="1"/>
</dbReference>
<gene>
    <name evidence="6" type="ORF">SAMN05216554_1063</name>
</gene>
<feature type="domain" description="DUF5597" evidence="5">
    <location>
        <begin position="396"/>
        <end position="521"/>
    </location>
</feature>
<keyword evidence="1" id="KW-0378">Hydrolase</keyword>
<dbReference type="Pfam" id="PF18120">
    <property type="entry name" value="DUF5597"/>
    <property type="match status" value="1"/>
</dbReference>